<dbReference type="AlphaFoldDB" id="A0A6J6XAU9"/>
<accession>A0A6J6XAU9</accession>
<dbReference type="GO" id="GO:0009036">
    <property type="term" value="F:type II site-specific deoxyribonuclease activity"/>
    <property type="evidence" value="ECO:0007669"/>
    <property type="project" value="InterPro"/>
</dbReference>
<dbReference type="InterPro" id="IPR041454">
    <property type="entry name" value="BsuBI/PstI_N"/>
</dbReference>
<evidence type="ECO:0000259" key="2">
    <source>
        <dbReference type="Pfam" id="PF17728"/>
    </source>
</evidence>
<dbReference type="EMBL" id="CAFAAI010000054">
    <property type="protein sequence ID" value="CAB4791167.1"/>
    <property type="molecule type" value="Genomic_DNA"/>
</dbReference>
<feature type="domain" description="BsuBI/PstI restriction endonuclease" evidence="1">
    <location>
        <begin position="168"/>
        <end position="320"/>
    </location>
</feature>
<dbReference type="Gene3D" id="1.10.10.1820">
    <property type="entry name" value="BsuBI/PstI restriction endonuclease-like"/>
    <property type="match status" value="1"/>
</dbReference>
<dbReference type="Pfam" id="PF17728">
    <property type="entry name" value="BsuBI_PstI_RE_N"/>
    <property type="match status" value="1"/>
</dbReference>
<protein>
    <submittedName>
        <fullName evidence="3">Unannotated protein</fullName>
    </submittedName>
</protein>
<name>A0A6J6XAU9_9ZZZZ</name>
<dbReference type="GO" id="GO:0000287">
    <property type="term" value="F:magnesium ion binding"/>
    <property type="evidence" value="ECO:0007669"/>
    <property type="project" value="InterPro"/>
</dbReference>
<evidence type="ECO:0000259" key="1">
    <source>
        <dbReference type="Pfam" id="PF06616"/>
    </source>
</evidence>
<feature type="domain" description="BsuBI/PstI restriction endonuclease HTH" evidence="2">
    <location>
        <begin position="12"/>
        <end position="156"/>
    </location>
</feature>
<dbReference type="GO" id="GO:0009307">
    <property type="term" value="P:DNA restriction-modification system"/>
    <property type="evidence" value="ECO:0007669"/>
    <property type="project" value="InterPro"/>
</dbReference>
<dbReference type="InterPro" id="IPR041963">
    <property type="entry name" value="BsuBI/PstI_C_sf"/>
</dbReference>
<evidence type="ECO:0000313" key="3">
    <source>
        <dbReference type="EMBL" id="CAB4791167.1"/>
    </source>
</evidence>
<dbReference type="Gene3D" id="3.40.1350.80">
    <property type="match status" value="1"/>
</dbReference>
<dbReference type="InterPro" id="IPR041962">
    <property type="entry name" value="BsuBI/PstI_N_sf"/>
</dbReference>
<reference evidence="3" key="1">
    <citation type="submission" date="2020-05" db="EMBL/GenBank/DDBJ databases">
        <authorList>
            <person name="Chiriac C."/>
            <person name="Salcher M."/>
            <person name="Ghai R."/>
            <person name="Kavagutti S V."/>
        </authorList>
    </citation>
    <scope>NUCLEOTIDE SEQUENCE</scope>
</reference>
<gene>
    <name evidence="3" type="ORF">UFOPK2992_00447</name>
</gene>
<dbReference type="GO" id="GO:0003677">
    <property type="term" value="F:DNA binding"/>
    <property type="evidence" value="ECO:0007669"/>
    <property type="project" value="InterPro"/>
</dbReference>
<proteinExistence type="predicted"/>
<dbReference type="Pfam" id="PF06616">
    <property type="entry name" value="BsuBI_PstI_RE"/>
    <property type="match status" value="1"/>
</dbReference>
<sequence>MVAAKQIEKLSNEALAILSALGVPLARLTQRRRVKMAKAFLALAGMRPGMAWSQAKDSASDGGHQLQSRQIISFMNAHLGENISPGSYDDIRRKDLVLPVEALIVLKSAKNPDANTNDGTRGFALNPNAARVVRSFGSKAWDAALKSFMADRATLAQELSRSRELARIPVKLNAKQALTFSPGKHNQLQKQIIEDFLPLYGYGAEVLYVGDTEDKNKYTNESRLAALKFFELAHDKLPDVLAYSEQKNWLFLIEAVTTANPINELRLRTLKPLTAACTADVVYITAFPDRATYRKFAHDIAWETEVWLADSPQHMIHFNGDKFLGPYAKS</sequence>
<dbReference type="InterPro" id="IPR009528">
    <property type="entry name" value="Restrct_endonuc_II_BsuBI_C"/>
</dbReference>
<organism evidence="3">
    <name type="scientific">freshwater metagenome</name>
    <dbReference type="NCBI Taxonomy" id="449393"/>
    <lineage>
        <taxon>unclassified sequences</taxon>
        <taxon>metagenomes</taxon>
        <taxon>ecological metagenomes</taxon>
    </lineage>
</organism>